<dbReference type="NCBIfam" id="TIGR00229">
    <property type="entry name" value="sensory_box"/>
    <property type="match status" value="1"/>
</dbReference>
<dbReference type="GO" id="GO:0052621">
    <property type="term" value="F:diguanylate cyclase activity"/>
    <property type="evidence" value="ECO:0007669"/>
    <property type="project" value="UniProtKB-EC"/>
</dbReference>
<dbReference type="CDD" id="cd01949">
    <property type="entry name" value="GGDEF"/>
    <property type="match status" value="1"/>
</dbReference>
<dbReference type="NCBIfam" id="TIGR00254">
    <property type="entry name" value="GGDEF"/>
    <property type="match status" value="1"/>
</dbReference>
<dbReference type="SMART" id="SM00267">
    <property type="entry name" value="GGDEF"/>
    <property type="match status" value="1"/>
</dbReference>
<dbReference type="InterPro" id="IPR050469">
    <property type="entry name" value="Diguanylate_Cyclase"/>
</dbReference>
<feature type="domain" description="GGDEF" evidence="4">
    <location>
        <begin position="207"/>
        <end position="344"/>
    </location>
</feature>
<dbReference type="InterPro" id="IPR035965">
    <property type="entry name" value="PAS-like_dom_sf"/>
</dbReference>
<comment type="caution">
    <text evidence="5">The sequence shown here is derived from an EMBL/GenBank/DDBJ whole genome shotgun (WGS) entry which is preliminary data.</text>
</comment>
<evidence type="ECO:0000313" key="5">
    <source>
        <dbReference type="EMBL" id="MEP0949086.1"/>
    </source>
</evidence>
<dbReference type="InterPro" id="IPR000160">
    <property type="entry name" value="GGDEF_dom"/>
</dbReference>
<evidence type="ECO:0000256" key="1">
    <source>
        <dbReference type="SAM" id="Coils"/>
    </source>
</evidence>
<dbReference type="PROSITE" id="PS50112">
    <property type="entry name" value="PAS"/>
    <property type="match status" value="1"/>
</dbReference>
<keyword evidence="1" id="KW-0175">Coiled coil</keyword>
<dbReference type="SMART" id="SM00091">
    <property type="entry name" value="PAS"/>
    <property type="match status" value="1"/>
</dbReference>
<dbReference type="InterPro" id="IPR043128">
    <property type="entry name" value="Rev_trsase/Diguanyl_cyclase"/>
</dbReference>
<dbReference type="Pfam" id="PF08448">
    <property type="entry name" value="PAS_4"/>
    <property type="match status" value="1"/>
</dbReference>
<accession>A0ABV0K8I3</accession>
<organism evidence="5 6">
    <name type="scientific">Leptolyngbya subtilissima DQ-A4</name>
    <dbReference type="NCBI Taxonomy" id="2933933"/>
    <lineage>
        <taxon>Bacteria</taxon>
        <taxon>Bacillati</taxon>
        <taxon>Cyanobacteriota</taxon>
        <taxon>Cyanophyceae</taxon>
        <taxon>Leptolyngbyales</taxon>
        <taxon>Leptolyngbyaceae</taxon>
        <taxon>Leptolyngbya group</taxon>
        <taxon>Leptolyngbya</taxon>
    </lineage>
</organism>
<dbReference type="EC" id="2.7.7.65" evidence="5"/>
<dbReference type="Gene3D" id="3.30.450.20">
    <property type="entry name" value="PAS domain"/>
    <property type="match status" value="1"/>
</dbReference>
<dbReference type="SUPFAM" id="SSF55073">
    <property type="entry name" value="Nucleotide cyclase"/>
    <property type="match status" value="1"/>
</dbReference>
<dbReference type="Gene3D" id="3.30.70.270">
    <property type="match status" value="1"/>
</dbReference>
<keyword evidence="5" id="KW-0548">Nucleotidyltransferase</keyword>
<feature type="domain" description="PAS" evidence="2">
    <location>
        <begin position="44"/>
        <end position="114"/>
    </location>
</feature>
<dbReference type="PANTHER" id="PTHR45138">
    <property type="entry name" value="REGULATORY COMPONENTS OF SENSORY TRANSDUCTION SYSTEM"/>
    <property type="match status" value="1"/>
</dbReference>
<evidence type="ECO:0000259" key="2">
    <source>
        <dbReference type="PROSITE" id="PS50112"/>
    </source>
</evidence>
<keyword evidence="5" id="KW-0808">Transferase</keyword>
<dbReference type="Proteomes" id="UP001482513">
    <property type="component" value="Unassembled WGS sequence"/>
</dbReference>
<dbReference type="CDD" id="cd00130">
    <property type="entry name" value="PAS"/>
    <property type="match status" value="1"/>
</dbReference>
<evidence type="ECO:0000313" key="6">
    <source>
        <dbReference type="Proteomes" id="UP001482513"/>
    </source>
</evidence>
<evidence type="ECO:0000259" key="4">
    <source>
        <dbReference type="PROSITE" id="PS50887"/>
    </source>
</evidence>
<dbReference type="PROSITE" id="PS50887">
    <property type="entry name" value="GGDEF"/>
    <property type="match status" value="1"/>
</dbReference>
<feature type="domain" description="PAC" evidence="3">
    <location>
        <begin position="116"/>
        <end position="168"/>
    </location>
</feature>
<dbReference type="InterPro" id="IPR000700">
    <property type="entry name" value="PAS-assoc_C"/>
</dbReference>
<reference evidence="5 6" key="1">
    <citation type="submission" date="2022-04" db="EMBL/GenBank/DDBJ databases">
        <title>Positive selection, recombination, and allopatry shape intraspecific diversity of widespread and dominant cyanobacteria.</title>
        <authorList>
            <person name="Wei J."/>
            <person name="Shu W."/>
            <person name="Hu C."/>
        </authorList>
    </citation>
    <scope>NUCLEOTIDE SEQUENCE [LARGE SCALE GENOMIC DNA]</scope>
    <source>
        <strain evidence="5 6">DQ-A4</strain>
    </source>
</reference>
<sequence length="352" mass="39791">MDADYISTLKQRVKQLALELEQTKAQLKLEQQERAQTEATLRASNEQLQQILNSTDAGIALVDAERRYQFVNRFYEVRFNRSRESILNKYVWDVIGEEAYASVKDYVERVLKGEPQSFEFGMVYRNGDYVYLTSCLTPAFSSDQEVVGYYLFVFDSTERRRLEQSLQAANTKLEKLATVDSLTQIANRRKFDDYLEQEWQRALRSQQPLSLIMFDVDAFKRYNDYYGHQKGDDCLVSIAQTVKLTVERTTDVVARYGGEEFAVVLPNTDLFGATAIAEQIQQAVKALAIPHETSTVSTVVSISLGVASLIPTTIGSPKQLIASADRALYAAKQQGRDRYVVDSTQGQGSTPS</sequence>
<name>A0ABV0K8I3_9CYAN</name>
<dbReference type="PANTHER" id="PTHR45138:SF9">
    <property type="entry name" value="DIGUANYLATE CYCLASE DGCM-RELATED"/>
    <property type="match status" value="1"/>
</dbReference>
<dbReference type="PROSITE" id="PS50113">
    <property type="entry name" value="PAC"/>
    <property type="match status" value="1"/>
</dbReference>
<dbReference type="EMBL" id="JAMPKX010000010">
    <property type="protein sequence ID" value="MEP0949086.1"/>
    <property type="molecule type" value="Genomic_DNA"/>
</dbReference>
<gene>
    <name evidence="5" type="ORF">NC992_19555</name>
</gene>
<feature type="coiled-coil region" evidence="1">
    <location>
        <begin position="6"/>
        <end position="47"/>
    </location>
</feature>
<protein>
    <submittedName>
        <fullName evidence="5">Diguanylate cyclase</fullName>
        <ecNumber evidence="5">2.7.7.65</ecNumber>
    </submittedName>
</protein>
<dbReference type="InterPro" id="IPR013656">
    <property type="entry name" value="PAS_4"/>
</dbReference>
<dbReference type="Pfam" id="PF00990">
    <property type="entry name" value="GGDEF"/>
    <property type="match status" value="1"/>
</dbReference>
<dbReference type="InterPro" id="IPR000014">
    <property type="entry name" value="PAS"/>
</dbReference>
<proteinExistence type="predicted"/>
<dbReference type="RefSeq" id="WP_190694110.1">
    <property type="nucleotide sequence ID" value="NZ_JAMPKX010000010.1"/>
</dbReference>
<evidence type="ECO:0000259" key="3">
    <source>
        <dbReference type="PROSITE" id="PS50113"/>
    </source>
</evidence>
<dbReference type="InterPro" id="IPR029787">
    <property type="entry name" value="Nucleotide_cyclase"/>
</dbReference>
<keyword evidence="6" id="KW-1185">Reference proteome</keyword>
<dbReference type="SUPFAM" id="SSF55785">
    <property type="entry name" value="PYP-like sensor domain (PAS domain)"/>
    <property type="match status" value="1"/>
</dbReference>